<sequence>MAVKLKDSLQDILSDFVVNKRVVIWLRYFINSQLTNQPITCELNAPGIRDQIAQTLKNNPQTTDTIKAVKKSLLFPETDLEWITEDNRQNHYIQTLIFLLTNHTLYDEGNITCREKTIATIDTLQQMQANHSKLDLINLIKSQWELTKMTDKAFEWFDGVDEEQKTKTAWQIIG</sequence>
<proteinExistence type="predicted"/>
<dbReference type="Proteomes" id="UP000321110">
    <property type="component" value="Unassembled WGS sequence"/>
</dbReference>
<accession>A0A5C7WA70</accession>
<dbReference type="EMBL" id="SSFO01000073">
    <property type="protein sequence ID" value="TXI34270.1"/>
    <property type="molecule type" value="Genomic_DNA"/>
</dbReference>
<dbReference type="AlphaFoldDB" id="A0A5C7WA70"/>
<evidence type="ECO:0000313" key="1">
    <source>
        <dbReference type="EMBL" id="TXI34270.1"/>
    </source>
</evidence>
<reference evidence="1 2" key="1">
    <citation type="submission" date="2018-09" db="EMBL/GenBank/DDBJ databases">
        <title>Metagenome Assembled Genomes from an Advanced Water Purification Facility.</title>
        <authorList>
            <person name="Stamps B.W."/>
            <person name="Spear J.R."/>
        </authorList>
    </citation>
    <scope>NUCLEOTIDE SEQUENCE [LARGE SCALE GENOMIC DNA]</scope>
    <source>
        <strain evidence="1">Bin_52_1</strain>
    </source>
</reference>
<name>A0A5C7WA70_AQUAC</name>
<organism evidence="1 2">
    <name type="scientific">Aquipseudomonas alcaligenes</name>
    <name type="common">Pseudomonas alcaligenes</name>
    <dbReference type="NCBI Taxonomy" id="43263"/>
    <lineage>
        <taxon>Bacteria</taxon>
        <taxon>Pseudomonadati</taxon>
        <taxon>Pseudomonadota</taxon>
        <taxon>Gammaproteobacteria</taxon>
        <taxon>Pseudomonadales</taxon>
        <taxon>Pseudomonadaceae</taxon>
        <taxon>Aquipseudomonas</taxon>
    </lineage>
</organism>
<gene>
    <name evidence="1" type="ORF">E6Q69_04495</name>
</gene>
<comment type="caution">
    <text evidence="1">The sequence shown here is derived from an EMBL/GenBank/DDBJ whole genome shotgun (WGS) entry which is preliminary data.</text>
</comment>
<protein>
    <submittedName>
        <fullName evidence="1">Uncharacterized protein</fullName>
    </submittedName>
</protein>
<evidence type="ECO:0000313" key="2">
    <source>
        <dbReference type="Proteomes" id="UP000321110"/>
    </source>
</evidence>